<dbReference type="AlphaFoldDB" id="I3ZBE1"/>
<feature type="signal peptide" evidence="2">
    <location>
        <begin position="1"/>
        <end position="22"/>
    </location>
</feature>
<evidence type="ECO:0000256" key="2">
    <source>
        <dbReference type="SAM" id="SignalP"/>
    </source>
</evidence>
<dbReference type="InterPro" id="IPR036866">
    <property type="entry name" value="RibonucZ/Hydroxyglut_hydro"/>
</dbReference>
<dbReference type="PANTHER" id="PTHR30619:SF1">
    <property type="entry name" value="RECOMBINATION PROTEIN 2"/>
    <property type="match status" value="1"/>
</dbReference>
<evidence type="ECO:0000313" key="4">
    <source>
        <dbReference type="EMBL" id="AFL86559.1"/>
    </source>
</evidence>
<dbReference type="Pfam" id="PF00753">
    <property type="entry name" value="Lactamase_B"/>
    <property type="match status" value="1"/>
</dbReference>
<dbReference type="SUPFAM" id="SSF56281">
    <property type="entry name" value="Metallo-hydrolase/oxidoreductase"/>
    <property type="match status" value="1"/>
</dbReference>
<feature type="chain" id="PRO_5003684587" evidence="2">
    <location>
        <begin position="23"/>
        <end position="353"/>
    </location>
</feature>
<evidence type="ECO:0000256" key="1">
    <source>
        <dbReference type="SAM" id="MobiDB-lite"/>
    </source>
</evidence>
<accession>I3ZBE1</accession>
<dbReference type="OrthoDB" id="9761531at2"/>
<gene>
    <name evidence="4" type="ordered locus">Terro_0209</name>
</gene>
<dbReference type="PANTHER" id="PTHR30619">
    <property type="entry name" value="DNA INTERNALIZATION/COMPETENCE PROTEIN COMEC/REC2"/>
    <property type="match status" value="1"/>
</dbReference>
<feature type="region of interest" description="Disordered" evidence="1">
    <location>
        <begin position="290"/>
        <end position="328"/>
    </location>
</feature>
<dbReference type="InterPro" id="IPR001279">
    <property type="entry name" value="Metallo-B-lactamas"/>
</dbReference>
<keyword evidence="4" id="KW-0378">Hydrolase</keyword>
<dbReference type="KEGG" id="trs:Terro_0209"/>
<sequence>MKPSRLAFALSTVVLAAATAVAQGKGSLRIAAIDVEGGQATLFIAPTGQSLLVDTGWPGRNGRDADRIVAAAKEMGLTRIDTVLLTHYHTDHAGGVPQLVDRIPVGTFLDHGDRYPQDPNSPQDYDDYLKVIASGKSKRVTVKAGDKLPIAGFDAIAISSAGKVMDAALPGAGKPNALCANAPAPAEDTQENGQSLGILLRFAGLKIVDGGDLTSDRERMLVCPANKIGPVDLMIVSHHGIDWSSSPIFIKSLAPRVAIMDNGSRKGASTSVIDTLRSSPRIEALYQLHLAPPAGSPNPGGTKQEGPDHNVPDEFLANPAGTDGKRIDITITPNGAIDVRNERTGDTKHFPRG</sequence>
<proteinExistence type="predicted"/>
<feature type="compositionally biased region" description="Basic and acidic residues" evidence="1">
    <location>
        <begin position="339"/>
        <end position="353"/>
    </location>
</feature>
<keyword evidence="2" id="KW-0732">Signal</keyword>
<dbReference type="RefSeq" id="WP_014784128.1">
    <property type="nucleotide sequence ID" value="NC_018014.1"/>
</dbReference>
<dbReference type="Proteomes" id="UP000006056">
    <property type="component" value="Chromosome"/>
</dbReference>
<keyword evidence="5" id="KW-1185">Reference proteome</keyword>
<dbReference type="STRING" id="926566.Terro_0209"/>
<dbReference type="InterPro" id="IPR052159">
    <property type="entry name" value="Competence_DNA_uptake"/>
</dbReference>
<protein>
    <submittedName>
        <fullName evidence="4">Putative hydrolase (Metallo-beta-lactamase superfamily)</fullName>
    </submittedName>
</protein>
<dbReference type="eggNOG" id="COG2333">
    <property type="taxonomic scope" value="Bacteria"/>
</dbReference>
<dbReference type="EMBL" id="CP003379">
    <property type="protein sequence ID" value="AFL86559.1"/>
    <property type="molecule type" value="Genomic_DNA"/>
</dbReference>
<feature type="domain" description="Metallo-beta-lactamase" evidence="3">
    <location>
        <begin position="37"/>
        <end position="239"/>
    </location>
</feature>
<dbReference type="GO" id="GO:0016787">
    <property type="term" value="F:hydrolase activity"/>
    <property type="evidence" value="ECO:0007669"/>
    <property type="project" value="UniProtKB-KW"/>
</dbReference>
<name>I3ZBE1_TERRK</name>
<feature type="region of interest" description="Disordered" evidence="1">
    <location>
        <begin position="334"/>
        <end position="353"/>
    </location>
</feature>
<dbReference type="SMART" id="SM00849">
    <property type="entry name" value="Lactamase_B"/>
    <property type="match status" value="1"/>
</dbReference>
<evidence type="ECO:0000313" key="5">
    <source>
        <dbReference type="Proteomes" id="UP000006056"/>
    </source>
</evidence>
<dbReference type="Gene3D" id="3.60.15.10">
    <property type="entry name" value="Ribonuclease Z/Hydroxyacylglutathione hydrolase-like"/>
    <property type="match status" value="1"/>
</dbReference>
<organism evidence="4 5">
    <name type="scientific">Terriglobus roseus (strain DSM 18391 / NRRL B-41598 / KBS 63)</name>
    <dbReference type="NCBI Taxonomy" id="926566"/>
    <lineage>
        <taxon>Bacteria</taxon>
        <taxon>Pseudomonadati</taxon>
        <taxon>Acidobacteriota</taxon>
        <taxon>Terriglobia</taxon>
        <taxon>Terriglobales</taxon>
        <taxon>Acidobacteriaceae</taxon>
        <taxon>Terriglobus</taxon>
    </lineage>
</organism>
<dbReference type="HOGENOM" id="CLU_764738_0_0_0"/>
<evidence type="ECO:0000259" key="3">
    <source>
        <dbReference type="SMART" id="SM00849"/>
    </source>
</evidence>
<reference evidence="4 5" key="1">
    <citation type="submission" date="2012-06" db="EMBL/GenBank/DDBJ databases">
        <title>Complete genome of Terriglobus roseus DSM 18391.</title>
        <authorList>
            <consortium name="US DOE Joint Genome Institute (JGI-PGF)"/>
            <person name="Lucas S."/>
            <person name="Copeland A."/>
            <person name="Lapidus A."/>
            <person name="Glavina del Rio T."/>
            <person name="Dalin E."/>
            <person name="Tice H."/>
            <person name="Bruce D."/>
            <person name="Goodwin L."/>
            <person name="Pitluck S."/>
            <person name="Peters L."/>
            <person name="Mikhailova N."/>
            <person name="Munk A.C.C."/>
            <person name="Kyrpides N."/>
            <person name="Mavromatis K."/>
            <person name="Ivanova N."/>
            <person name="Brettin T."/>
            <person name="Detter J.C."/>
            <person name="Han C."/>
            <person name="Larimer F."/>
            <person name="Land M."/>
            <person name="Hauser L."/>
            <person name="Markowitz V."/>
            <person name="Cheng J.-F."/>
            <person name="Hugenholtz P."/>
            <person name="Woyke T."/>
            <person name="Wu D."/>
            <person name="Brambilla E."/>
            <person name="Klenk H.-P."/>
            <person name="Eisen J.A."/>
        </authorList>
    </citation>
    <scope>NUCLEOTIDE SEQUENCE [LARGE SCALE GENOMIC DNA]</scope>
    <source>
        <strain evidence="5">DSM 18391 / NRRL B-41598 / KBS 63</strain>
    </source>
</reference>